<evidence type="ECO:0000256" key="1">
    <source>
        <dbReference type="SAM" id="MobiDB-lite"/>
    </source>
</evidence>
<name>A0A3M0KF12_HIRRU</name>
<dbReference type="EMBL" id="QRBI01000108">
    <property type="protein sequence ID" value="RMC11778.1"/>
    <property type="molecule type" value="Genomic_DNA"/>
</dbReference>
<organism evidence="2 3">
    <name type="scientific">Hirundo rustica rustica</name>
    <dbReference type="NCBI Taxonomy" id="333673"/>
    <lineage>
        <taxon>Eukaryota</taxon>
        <taxon>Metazoa</taxon>
        <taxon>Chordata</taxon>
        <taxon>Craniata</taxon>
        <taxon>Vertebrata</taxon>
        <taxon>Euteleostomi</taxon>
        <taxon>Archelosauria</taxon>
        <taxon>Archosauria</taxon>
        <taxon>Dinosauria</taxon>
        <taxon>Saurischia</taxon>
        <taxon>Theropoda</taxon>
        <taxon>Coelurosauria</taxon>
        <taxon>Aves</taxon>
        <taxon>Neognathae</taxon>
        <taxon>Neoaves</taxon>
        <taxon>Telluraves</taxon>
        <taxon>Australaves</taxon>
        <taxon>Passeriformes</taxon>
        <taxon>Sylvioidea</taxon>
        <taxon>Hirundinidae</taxon>
        <taxon>Hirundo</taxon>
    </lineage>
</organism>
<proteinExistence type="predicted"/>
<reference evidence="2 3" key="1">
    <citation type="submission" date="2018-07" db="EMBL/GenBank/DDBJ databases">
        <title>A high quality draft genome assembly of the barn swallow (H. rustica rustica).</title>
        <authorList>
            <person name="Formenti G."/>
            <person name="Chiara M."/>
            <person name="Poveda L."/>
            <person name="Francoijs K.-J."/>
            <person name="Bonisoli-Alquati A."/>
            <person name="Canova L."/>
            <person name="Gianfranceschi L."/>
            <person name="Horner D.S."/>
            <person name="Saino N."/>
        </authorList>
    </citation>
    <scope>NUCLEOTIDE SEQUENCE [LARGE SCALE GENOMIC DNA]</scope>
    <source>
        <strain evidence="2">Chelidonia</strain>
        <tissue evidence="2">Blood</tissue>
    </source>
</reference>
<evidence type="ECO:0000313" key="3">
    <source>
        <dbReference type="Proteomes" id="UP000269221"/>
    </source>
</evidence>
<feature type="region of interest" description="Disordered" evidence="1">
    <location>
        <begin position="471"/>
        <end position="551"/>
    </location>
</feature>
<dbReference type="OrthoDB" id="9218093at2759"/>
<evidence type="ECO:0000313" key="2">
    <source>
        <dbReference type="EMBL" id="RMC11778.1"/>
    </source>
</evidence>
<feature type="compositionally biased region" description="Polar residues" evidence="1">
    <location>
        <begin position="498"/>
        <end position="514"/>
    </location>
</feature>
<protein>
    <submittedName>
        <fullName evidence="2">Uncharacterized protein</fullName>
    </submittedName>
</protein>
<gene>
    <name evidence="2" type="ORF">DUI87_11903</name>
</gene>
<keyword evidence="3" id="KW-1185">Reference proteome</keyword>
<feature type="compositionally biased region" description="Low complexity" evidence="1">
    <location>
        <begin position="518"/>
        <end position="531"/>
    </location>
</feature>
<feature type="compositionally biased region" description="Polar residues" evidence="1">
    <location>
        <begin position="1"/>
        <end position="13"/>
    </location>
</feature>
<sequence>MWNWNLATASTADGSPGGEWGRGSSPCARPRGGLGEPGLSSGERIPLGKTGHSQEAALELAAALVPAVGTGLPGNGGLLAIPGHSRISSCHRQAGGCGTKEGAALIPSPRWLERVLVGTTAMAMEPQNSICPNSCLGDRTPWVVCVPSNPRLPKHHGRYSSRVPLLLGLLPPRYPQLALPASISPHHPSLLPPTERFPLQVTVVKVPGVSFPALGAAWKLPSVPRLPLSSGPLQLHTGSHQLVPVTPRQGVPGTLGPVVHLPSVVHLPQLVQLPLGTPLCPPGYGWTQQVVMGTLLPHQPRAVVQEEALYHIDTSVIHIHEPALALPAGTTTMEPEEAVTTDLPEEGLAATTEAIPGQEVDSINTHLFAWPDTTVSEDTALDSPSSSTLDALLEELSEYLEDSGCLEKQVELSQQRDNEDTILDANVPSLTAEDLDEFLEFCECLLEDDHPKNPVVEVEQGNSQDAIPAIPTLTASGSLPTASGPRSPGMAQMEEEALQTQPPGIITTHAQPKTQELAAARPRALRQPAAPRAKRPSHRSIAQPARKRRRQ</sequence>
<comment type="caution">
    <text evidence="2">The sequence shown here is derived from an EMBL/GenBank/DDBJ whole genome shotgun (WGS) entry which is preliminary data.</text>
</comment>
<feature type="region of interest" description="Disordered" evidence="1">
    <location>
        <begin position="1"/>
        <end position="44"/>
    </location>
</feature>
<dbReference type="AlphaFoldDB" id="A0A3M0KF12"/>
<dbReference type="Proteomes" id="UP000269221">
    <property type="component" value="Unassembled WGS sequence"/>
</dbReference>
<accession>A0A3M0KF12</accession>